<sequence>MHYIEVKNLTFYYDDEPVLEDVSYHVDPGEFVILTGENGAAKSTLIKSTMGLLKPTSGTVSIADKNAEGKRISIGYIPQQIASFNAGFPSTVLELVRSGRYPRGKWFKRLSEKDNLHVEKALKAVGMWNMRHKRIGELSGGQKQRISLARIFATDPDLFILDEPTTGMDEESRNEFYRLLRHNAHDHGKSILMITHDHEDIKAYADRQIRLVRKEDSQWRCFHMSS</sequence>
<dbReference type="EMBL" id="JAEDXU010000006">
    <property type="protein sequence ID" value="MBP1047177.1"/>
    <property type="molecule type" value="Genomic_DNA"/>
</dbReference>
<gene>
    <name evidence="5" type="ORF">I6N96_12920</name>
</gene>
<feature type="domain" description="ABC transporter" evidence="4">
    <location>
        <begin position="4"/>
        <end position="224"/>
    </location>
</feature>
<proteinExistence type="predicted"/>
<evidence type="ECO:0000313" key="5">
    <source>
        <dbReference type="EMBL" id="MBP1047177.1"/>
    </source>
</evidence>
<dbReference type="RefSeq" id="WP_209557956.1">
    <property type="nucleotide sequence ID" value="NZ_JAEDXU010000006.1"/>
</dbReference>
<dbReference type="Pfam" id="PF00005">
    <property type="entry name" value="ABC_tran"/>
    <property type="match status" value="1"/>
</dbReference>
<evidence type="ECO:0000256" key="3">
    <source>
        <dbReference type="ARBA" id="ARBA00022840"/>
    </source>
</evidence>
<dbReference type="InterPro" id="IPR027417">
    <property type="entry name" value="P-loop_NTPase"/>
</dbReference>
<dbReference type="CDD" id="cd03235">
    <property type="entry name" value="ABC_Metallic_Cations"/>
    <property type="match status" value="1"/>
</dbReference>
<dbReference type="PANTHER" id="PTHR42734">
    <property type="entry name" value="METAL TRANSPORT SYSTEM ATP-BINDING PROTEIN TM_0124-RELATED"/>
    <property type="match status" value="1"/>
</dbReference>
<reference evidence="5 6" key="1">
    <citation type="submission" date="2020-12" db="EMBL/GenBank/DDBJ databases">
        <title>Vagococcus allomyrinae sp. nov. and Enterococcus lavae sp. nov., isolated from the larvae of Allomyrina dichotoma.</title>
        <authorList>
            <person name="Lee S.D."/>
        </authorList>
    </citation>
    <scope>NUCLEOTIDE SEQUENCE [LARGE SCALE GENOMIC DNA]</scope>
    <source>
        <strain evidence="5 6">BWM-S5</strain>
    </source>
</reference>
<comment type="caution">
    <text evidence="5">The sequence shown here is derived from an EMBL/GenBank/DDBJ whole genome shotgun (WGS) entry which is preliminary data.</text>
</comment>
<dbReference type="Gene3D" id="3.40.50.300">
    <property type="entry name" value="P-loop containing nucleotide triphosphate hydrolases"/>
    <property type="match status" value="1"/>
</dbReference>
<keyword evidence="6" id="KW-1185">Reference proteome</keyword>
<name>A0ABS4CKR4_9ENTE</name>
<dbReference type="Proteomes" id="UP000673375">
    <property type="component" value="Unassembled WGS sequence"/>
</dbReference>
<evidence type="ECO:0000313" key="6">
    <source>
        <dbReference type="Proteomes" id="UP000673375"/>
    </source>
</evidence>
<protein>
    <submittedName>
        <fullName evidence="5">Metal ABC transporter ATP-binding protein</fullName>
    </submittedName>
</protein>
<dbReference type="InterPro" id="IPR017871">
    <property type="entry name" value="ABC_transporter-like_CS"/>
</dbReference>
<evidence type="ECO:0000259" key="4">
    <source>
        <dbReference type="PROSITE" id="PS50893"/>
    </source>
</evidence>
<dbReference type="SUPFAM" id="SSF52540">
    <property type="entry name" value="P-loop containing nucleoside triphosphate hydrolases"/>
    <property type="match status" value="1"/>
</dbReference>
<dbReference type="InterPro" id="IPR050153">
    <property type="entry name" value="Metal_Ion_Import_ABC"/>
</dbReference>
<dbReference type="InterPro" id="IPR003439">
    <property type="entry name" value="ABC_transporter-like_ATP-bd"/>
</dbReference>
<evidence type="ECO:0000256" key="1">
    <source>
        <dbReference type="ARBA" id="ARBA00022448"/>
    </source>
</evidence>
<evidence type="ECO:0000256" key="2">
    <source>
        <dbReference type="ARBA" id="ARBA00022741"/>
    </source>
</evidence>
<dbReference type="GO" id="GO:0005524">
    <property type="term" value="F:ATP binding"/>
    <property type="evidence" value="ECO:0007669"/>
    <property type="project" value="UniProtKB-KW"/>
</dbReference>
<accession>A0ABS4CKR4</accession>
<dbReference type="PROSITE" id="PS00211">
    <property type="entry name" value="ABC_TRANSPORTER_1"/>
    <property type="match status" value="1"/>
</dbReference>
<keyword evidence="1" id="KW-0813">Transport</keyword>
<dbReference type="PROSITE" id="PS50893">
    <property type="entry name" value="ABC_TRANSPORTER_2"/>
    <property type="match status" value="1"/>
</dbReference>
<keyword evidence="3 5" id="KW-0067">ATP-binding</keyword>
<dbReference type="PANTHER" id="PTHR42734:SF4">
    <property type="entry name" value="HIGH-AFFINITY ZINC UPTAKE SYSTEM ATP-BINDING PROTEIN ZNUC"/>
    <property type="match status" value="1"/>
</dbReference>
<dbReference type="InterPro" id="IPR003593">
    <property type="entry name" value="AAA+_ATPase"/>
</dbReference>
<keyword evidence="2" id="KW-0547">Nucleotide-binding</keyword>
<organism evidence="5 6">
    <name type="scientific">Enterococcus larvae</name>
    <dbReference type="NCBI Taxonomy" id="2794352"/>
    <lineage>
        <taxon>Bacteria</taxon>
        <taxon>Bacillati</taxon>
        <taxon>Bacillota</taxon>
        <taxon>Bacilli</taxon>
        <taxon>Lactobacillales</taxon>
        <taxon>Enterococcaceae</taxon>
        <taxon>Enterococcus</taxon>
    </lineage>
</organism>
<dbReference type="SMART" id="SM00382">
    <property type="entry name" value="AAA"/>
    <property type="match status" value="1"/>
</dbReference>